<feature type="chain" id="PRO_5046477619" description="YtkA-like domain-containing protein" evidence="1">
    <location>
        <begin position="29"/>
        <end position="132"/>
    </location>
</feature>
<feature type="signal peptide" evidence="1">
    <location>
        <begin position="1"/>
        <end position="28"/>
    </location>
</feature>
<keyword evidence="3" id="KW-1185">Reference proteome</keyword>
<accession>A0ABV8SBX3</accession>
<sequence length="132" mass="14306">MKFNRTGWLVLILLAAVSLTACSSSSQAGDQDPKDIKVELATEPAQARAGEATKLLATVTGLVNAKDGIVQFEIRKAGNKSLPELIEEVEHSGDGLYSASFTFKEPASYDVYIHIYSGELHITKKKPVEVIE</sequence>
<name>A0ABV8SBX3_9BACL</name>
<evidence type="ECO:0008006" key="4">
    <source>
        <dbReference type="Google" id="ProtNLM"/>
    </source>
</evidence>
<comment type="caution">
    <text evidence="2">The sequence shown here is derived from an EMBL/GenBank/DDBJ whole genome shotgun (WGS) entry which is preliminary data.</text>
</comment>
<keyword evidence="1" id="KW-0732">Signal</keyword>
<dbReference type="PROSITE" id="PS51257">
    <property type="entry name" value="PROKAR_LIPOPROTEIN"/>
    <property type="match status" value="1"/>
</dbReference>
<dbReference type="Proteomes" id="UP001595755">
    <property type="component" value="Unassembled WGS sequence"/>
</dbReference>
<dbReference type="Gene3D" id="2.60.40.10">
    <property type="entry name" value="Immunoglobulins"/>
    <property type="match status" value="1"/>
</dbReference>
<proteinExistence type="predicted"/>
<dbReference type="EMBL" id="JBHSED010000025">
    <property type="protein sequence ID" value="MFC4304472.1"/>
    <property type="molecule type" value="Genomic_DNA"/>
</dbReference>
<gene>
    <name evidence="2" type="ORF">ACFO1S_13675</name>
</gene>
<dbReference type="RefSeq" id="WP_204605950.1">
    <property type="nucleotide sequence ID" value="NZ_JBHSED010000025.1"/>
</dbReference>
<evidence type="ECO:0000313" key="3">
    <source>
        <dbReference type="Proteomes" id="UP001595755"/>
    </source>
</evidence>
<dbReference type="InterPro" id="IPR013783">
    <property type="entry name" value="Ig-like_fold"/>
</dbReference>
<protein>
    <recommendedName>
        <fullName evidence="4">YtkA-like domain-containing protein</fullName>
    </recommendedName>
</protein>
<evidence type="ECO:0000256" key="1">
    <source>
        <dbReference type="SAM" id="SignalP"/>
    </source>
</evidence>
<organism evidence="2 3">
    <name type="scientific">Cohnella boryungensis</name>
    <dbReference type="NCBI Taxonomy" id="768479"/>
    <lineage>
        <taxon>Bacteria</taxon>
        <taxon>Bacillati</taxon>
        <taxon>Bacillota</taxon>
        <taxon>Bacilli</taxon>
        <taxon>Bacillales</taxon>
        <taxon>Paenibacillaceae</taxon>
        <taxon>Cohnella</taxon>
    </lineage>
</organism>
<evidence type="ECO:0000313" key="2">
    <source>
        <dbReference type="EMBL" id="MFC4304472.1"/>
    </source>
</evidence>
<reference evidence="3" key="1">
    <citation type="journal article" date="2019" name="Int. J. Syst. Evol. Microbiol.">
        <title>The Global Catalogue of Microorganisms (GCM) 10K type strain sequencing project: providing services to taxonomists for standard genome sequencing and annotation.</title>
        <authorList>
            <consortium name="The Broad Institute Genomics Platform"/>
            <consortium name="The Broad Institute Genome Sequencing Center for Infectious Disease"/>
            <person name="Wu L."/>
            <person name="Ma J."/>
        </authorList>
    </citation>
    <scope>NUCLEOTIDE SEQUENCE [LARGE SCALE GENOMIC DNA]</scope>
    <source>
        <strain evidence="3">CGMCC 4.1641</strain>
    </source>
</reference>